<reference evidence="8" key="1">
    <citation type="submission" date="2025-08" db="UniProtKB">
        <authorList>
            <consortium name="Ensembl"/>
        </authorList>
    </citation>
    <scope>IDENTIFICATION</scope>
</reference>
<dbReference type="Ensembl" id="ENSCLMT00005022301.1">
    <property type="protein sequence ID" value="ENSCLMP00005021239.1"/>
    <property type="gene ID" value="ENSCLMG00005010604.1"/>
</dbReference>
<feature type="zinc finger region" description="C3H1-type" evidence="5">
    <location>
        <begin position="1"/>
        <end position="23"/>
    </location>
</feature>
<evidence type="ECO:0000259" key="7">
    <source>
        <dbReference type="PROSITE" id="PS50918"/>
    </source>
</evidence>
<dbReference type="PROSITE" id="PS50918">
    <property type="entry name" value="WWE"/>
    <property type="match status" value="2"/>
</dbReference>
<dbReference type="Gene3D" id="3.30.720.50">
    <property type="match status" value="2"/>
</dbReference>
<gene>
    <name evidence="8" type="primary">si:ch211-244b2.4</name>
</gene>
<dbReference type="Pfam" id="PF23466">
    <property type="entry name" value="WWE_4"/>
    <property type="match status" value="1"/>
</dbReference>
<evidence type="ECO:0000313" key="8">
    <source>
        <dbReference type="Ensembl" id="ENSCLMP00005021239.1"/>
    </source>
</evidence>
<keyword evidence="5" id="KW-0479">Metal-binding</keyword>
<dbReference type="InterPro" id="IPR051712">
    <property type="entry name" value="ARTD-AVP"/>
</dbReference>
<feature type="domain" description="C3H1-type" evidence="6">
    <location>
        <begin position="1"/>
        <end position="23"/>
    </location>
</feature>
<name>A0A8C2XSR2_CYCLU</name>
<evidence type="ECO:0000256" key="1">
    <source>
        <dbReference type="ARBA" id="ARBA00004123"/>
    </source>
</evidence>
<dbReference type="PANTHER" id="PTHR45740">
    <property type="entry name" value="POLY [ADP-RIBOSE] POLYMERASE"/>
    <property type="match status" value="1"/>
</dbReference>
<reference evidence="8" key="2">
    <citation type="submission" date="2025-09" db="UniProtKB">
        <authorList>
            <consortium name="Ensembl"/>
        </authorList>
    </citation>
    <scope>IDENTIFICATION</scope>
</reference>
<dbReference type="Proteomes" id="UP000694565">
    <property type="component" value="Unplaced"/>
</dbReference>
<feature type="domain" description="WWE" evidence="7">
    <location>
        <begin position="201"/>
        <end position="283"/>
    </location>
</feature>
<feature type="domain" description="WWE" evidence="7">
    <location>
        <begin position="104"/>
        <end position="194"/>
    </location>
</feature>
<dbReference type="InterPro" id="IPR000571">
    <property type="entry name" value="Znf_CCCH"/>
</dbReference>
<keyword evidence="9" id="KW-1185">Reference proteome</keyword>
<dbReference type="Pfam" id="PF02825">
    <property type="entry name" value="WWE"/>
    <property type="match status" value="2"/>
</dbReference>
<dbReference type="InterPro" id="IPR004170">
    <property type="entry name" value="WWE_dom"/>
</dbReference>
<dbReference type="GeneTree" id="ENSGT00940000164581"/>
<dbReference type="GO" id="GO:0005634">
    <property type="term" value="C:nucleus"/>
    <property type="evidence" value="ECO:0007669"/>
    <property type="project" value="UniProtKB-SubCell"/>
</dbReference>
<sequence length="284" mass="32422">MCKYALRGSCRDGSQCKMKHPGAEGESSGGSNKALGWSAHSGSKLTDGRLYQWQLGNGNGWLDVGNDHILEAQYSLPHTKGIKIYNTKFGAVSIDFNRMRVLRKSLKVRRLDDEKTVWIWYCTLRRKWTKYGNKDSKGNTGPIKSYDIEKQFQKDPSSSYMFTAGADKFEIKFRDMQQVTAKKKRKVTRRPLYRSKVPSTALNLQNLSLTGQSKWQFEGDSGAWHDFEATARCSVGSAEIERKFAQNPTTGMTFKVKATSYKLDFQAMTQLNLKTNKRRNIRRV</sequence>
<accession>A0A8C2XSR2</accession>
<evidence type="ECO:0000256" key="5">
    <source>
        <dbReference type="PROSITE-ProRule" id="PRU00723"/>
    </source>
</evidence>
<evidence type="ECO:0000313" key="9">
    <source>
        <dbReference type="Proteomes" id="UP000694565"/>
    </source>
</evidence>
<dbReference type="PROSITE" id="PS50103">
    <property type="entry name" value="ZF_C3H1"/>
    <property type="match status" value="1"/>
</dbReference>
<evidence type="ECO:0000256" key="3">
    <source>
        <dbReference type="ARBA" id="ARBA00023242"/>
    </source>
</evidence>
<dbReference type="UniPathway" id="UPA00143"/>
<dbReference type="AlphaFoldDB" id="A0A8C2XSR2"/>
<evidence type="ECO:0000259" key="6">
    <source>
        <dbReference type="PROSITE" id="PS50103"/>
    </source>
</evidence>
<proteinExistence type="inferred from homology"/>
<dbReference type="InterPro" id="IPR018123">
    <property type="entry name" value="WWE-dom_subgr"/>
</dbReference>
<dbReference type="GO" id="GO:0003950">
    <property type="term" value="F:NAD+ poly-ADP-ribosyltransferase activity"/>
    <property type="evidence" value="ECO:0007669"/>
    <property type="project" value="TreeGrafter"/>
</dbReference>
<comment type="pathway">
    <text evidence="2">Protein modification; protein ubiquitination.</text>
</comment>
<organism evidence="8 9">
    <name type="scientific">Cyclopterus lumpus</name>
    <name type="common">Lumpsucker</name>
    <dbReference type="NCBI Taxonomy" id="8103"/>
    <lineage>
        <taxon>Eukaryota</taxon>
        <taxon>Metazoa</taxon>
        <taxon>Chordata</taxon>
        <taxon>Craniata</taxon>
        <taxon>Vertebrata</taxon>
        <taxon>Euteleostomi</taxon>
        <taxon>Actinopterygii</taxon>
        <taxon>Neopterygii</taxon>
        <taxon>Teleostei</taxon>
        <taxon>Neoteleostei</taxon>
        <taxon>Acanthomorphata</taxon>
        <taxon>Eupercaria</taxon>
        <taxon>Perciformes</taxon>
        <taxon>Cottioidei</taxon>
        <taxon>Cottales</taxon>
        <taxon>Cyclopteridae</taxon>
        <taxon>Cyclopterus</taxon>
    </lineage>
</organism>
<protein>
    <submittedName>
        <fullName evidence="8">Uncharacterized protein</fullName>
    </submittedName>
</protein>
<dbReference type="GO" id="GO:0008270">
    <property type="term" value="F:zinc ion binding"/>
    <property type="evidence" value="ECO:0007669"/>
    <property type="project" value="UniProtKB-KW"/>
</dbReference>
<dbReference type="InterPro" id="IPR037197">
    <property type="entry name" value="WWE_dom_sf"/>
</dbReference>
<dbReference type="GO" id="GO:0016567">
    <property type="term" value="P:protein ubiquitination"/>
    <property type="evidence" value="ECO:0007669"/>
    <property type="project" value="UniProtKB-UniPathway"/>
</dbReference>
<keyword evidence="3" id="KW-0539">Nucleus</keyword>
<evidence type="ECO:0000256" key="2">
    <source>
        <dbReference type="ARBA" id="ARBA00004906"/>
    </source>
</evidence>
<dbReference type="GO" id="GO:1990404">
    <property type="term" value="F:NAD+-protein mono-ADP-ribosyltransferase activity"/>
    <property type="evidence" value="ECO:0007669"/>
    <property type="project" value="TreeGrafter"/>
</dbReference>
<keyword evidence="5" id="KW-0863">Zinc-finger</keyword>
<dbReference type="SMART" id="SM00678">
    <property type="entry name" value="WWE"/>
    <property type="match status" value="1"/>
</dbReference>
<comment type="subcellular location">
    <subcellularLocation>
        <location evidence="1">Nucleus</location>
    </subcellularLocation>
</comment>
<comment type="similarity">
    <text evidence="4">Belongs to the ARTD/PARP family.</text>
</comment>
<evidence type="ECO:0000256" key="4">
    <source>
        <dbReference type="ARBA" id="ARBA00024347"/>
    </source>
</evidence>
<keyword evidence="5" id="KW-0862">Zinc</keyword>
<dbReference type="PANTHER" id="PTHR45740:SF14">
    <property type="entry name" value="NOVEL PROTEIN"/>
    <property type="match status" value="1"/>
</dbReference>
<dbReference type="SUPFAM" id="SSF117839">
    <property type="entry name" value="WWE domain"/>
    <property type="match status" value="2"/>
</dbReference>